<feature type="transmembrane region" description="Helical" evidence="3">
    <location>
        <begin position="35"/>
        <end position="54"/>
    </location>
</feature>
<dbReference type="Gene3D" id="2.40.420.20">
    <property type="match status" value="1"/>
</dbReference>
<dbReference type="Proteomes" id="UP001500840">
    <property type="component" value="Unassembled WGS sequence"/>
</dbReference>
<accession>A0ABP8N3Q0</accession>
<dbReference type="PANTHER" id="PTHR30367:SF1">
    <property type="entry name" value="MULTIDRUG RESISTANCE PROTEIN MDTN"/>
    <property type="match status" value="1"/>
</dbReference>
<keyword evidence="3" id="KW-0812">Transmembrane</keyword>
<evidence type="ECO:0000256" key="2">
    <source>
        <dbReference type="SAM" id="MobiDB-lite"/>
    </source>
</evidence>
<evidence type="ECO:0000313" key="5">
    <source>
        <dbReference type="Proteomes" id="UP001500840"/>
    </source>
</evidence>
<gene>
    <name evidence="4" type="ORF">GCM10023156_42190</name>
</gene>
<organism evidence="4 5">
    <name type="scientific">Novipirellula rosea</name>
    <dbReference type="NCBI Taxonomy" id="1031540"/>
    <lineage>
        <taxon>Bacteria</taxon>
        <taxon>Pseudomonadati</taxon>
        <taxon>Planctomycetota</taxon>
        <taxon>Planctomycetia</taxon>
        <taxon>Pirellulales</taxon>
        <taxon>Pirellulaceae</taxon>
        <taxon>Novipirellula</taxon>
    </lineage>
</organism>
<keyword evidence="3" id="KW-0472">Membrane</keyword>
<dbReference type="EMBL" id="BAABGA010000050">
    <property type="protein sequence ID" value="GAA4460779.1"/>
    <property type="molecule type" value="Genomic_DNA"/>
</dbReference>
<proteinExistence type="predicted"/>
<dbReference type="InterPro" id="IPR050393">
    <property type="entry name" value="MFP_Efflux_Pump"/>
</dbReference>
<keyword evidence="5" id="KW-1185">Reference proteome</keyword>
<protein>
    <submittedName>
        <fullName evidence="4">HlyD family efflux transporter periplasmic adaptor subunit</fullName>
    </submittedName>
</protein>
<dbReference type="PANTHER" id="PTHR30367">
    <property type="entry name" value="P-HYDROXYBENZOIC ACID EFFLUX PUMP SUBUNIT AAEA-RELATED"/>
    <property type="match status" value="1"/>
</dbReference>
<feature type="coiled-coil region" evidence="1">
    <location>
        <begin position="223"/>
        <end position="295"/>
    </location>
</feature>
<name>A0ABP8N3Q0_9BACT</name>
<dbReference type="Gene3D" id="1.10.287.470">
    <property type="entry name" value="Helix hairpin bin"/>
    <property type="match status" value="1"/>
</dbReference>
<evidence type="ECO:0000313" key="4">
    <source>
        <dbReference type="EMBL" id="GAA4460779.1"/>
    </source>
</evidence>
<dbReference type="RefSeq" id="WP_345325240.1">
    <property type="nucleotide sequence ID" value="NZ_BAABGA010000050.1"/>
</dbReference>
<feature type="region of interest" description="Disordered" evidence="2">
    <location>
        <begin position="1"/>
        <end position="25"/>
    </location>
</feature>
<keyword evidence="3" id="KW-1133">Transmembrane helix</keyword>
<keyword evidence="1" id="KW-0175">Coiled coil</keyword>
<evidence type="ECO:0000256" key="1">
    <source>
        <dbReference type="SAM" id="Coils"/>
    </source>
</evidence>
<sequence>MNHSQLDLSQLAMDRSPNRETKPVRPQRKRWVSRYVVPIGILVGFVMLLGAAAGRRLLPRQSVTVVPVIVKRAELQPSGTPLFQAAGWIEPRPTAIRVAALASGVIEELLVVEGQSVTKGEPIASLIAIDAELDVEQAKNSLAIREGELNRAIAERDAAKIRLKNPVHLQVPLAEAQSRLANAKTELAKLPFLIEAAQAQVEYSHSSMQGKQAAEAAIAGRIVRQSESEYTAANANLQELQQRGPHIQREVKALQGKVDALQQQLELLVEETRQMQEAEAKVASAIGLRNEAKLKLRQAELTLQRNTVLAPMDGRILSLIASPGTRVTGIDGPSGQGSSTVVEMYDPERLQVRADVRLEDVPMVIRGQSVEIKTASSDAVIHGRVLQTTSSANIQKNTLEVKVELIDPPPTVSPEMLVTATFLAPTVAETTDDRMQSERLFVPKQLIQSGDTGSFVWIVDFNQRALQRSVDVGPPSAEGLIEIQSGLNVTDKLIASGLDGLQPGNHVTVTGEEQTIGK</sequence>
<dbReference type="Gene3D" id="2.40.50.100">
    <property type="match status" value="1"/>
</dbReference>
<evidence type="ECO:0000256" key="3">
    <source>
        <dbReference type="SAM" id="Phobius"/>
    </source>
</evidence>
<dbReference type="Gene3D" id="2.40.30.170">
    <property type="match status" value="1"/>
</dbReference>
<comment type="caution">
    <text evidence="4">The sequence shown here is derived from an EMBL/GenBank/DDBJ whole genome shotgun (WGS) entry which is preliminary data.</text>
</comment>
<reference evidence="5" key="1">
    <citation type="journal article" date="2019" name="Int. J. Syst. Evol. Microbiol.">
        <title>The Global Catalogue of Microorganisms (GCM) 10K type strain sequencing project: providing services to taxonomists for standard genome sequencing and annotation.</title>
        <authorList>
            <consortium name="The Broad Institute Genomics Platform"/>
            <consortium name="The Broad Institute Genome Sequencing Center for Infectious Disease"/>
            <person name="Wu L."/>
            <person name="Ma J."/>
        </authorList>
    </citation>
    <scope>NUCLEOTIDE SEQUENCE [LARGE SCALE GENOMIC DNA]</scope>
    <source>
        <strain evidence="5">JCM 17759</strain>
    </source>
</reference>
<dbReference type="SUPFAM" id="SSF111369">
    <property type="entry name" value="HlyD-like secretion proteins"/>
    <property type="match status" value="1"/>
</dbReference>